<feature type="compositionally biased region" description="Basic and acidic residues" evidence="1">
    <location>
        <begin position="14"/>
        <end position="28"/>
    </location>
</feature>
<name>A0AAD9NRF6_RIDPI</name>
<dbReference type="EMBL" id="JAODUO010000643">
    <property type="protein sequence ID" value="KAK2176739.1"/>
    <property type="molecule type" value="Genomic_DNA"/>
</dbReference>
<feature type="compositionally biased region" description="Low complexity" evidence="1">
    <location>
        <begin position="40"/>
        <end position="49"/>
    </location>
</feature>
<evidence type="ECO:0000313" key="3">
    <source>
        <dbReference type="Proteomes" id="UP001209878"/>
    </source>
</evidence>
<feature type="region of interest" description="Disordered" evidence="1">
    <location>
        <begin position="1"/>
        <end position="57"/>
    </location>
</feature>
<dbReference type="AlphaFoldDB" id="A0AAD9NRF6"/>
<comment type="caution">
    <text evidence="2">The sequence shown here is derived from an EMBL/GenBank/DDBJ whole genome shotgun (WGS) entry which is preliminary data.</text>
</comment>
<protein>
    <submittedName>
        <fullName evidence="2">Uncharacterized protein</fullName>
    </submittedName>
</protein>
<reference evidence="2" key="1">
    <citation type="journal article" date="2023" name="Mol. Biol. Evol.">
        <title>Third-Generation Sequencing Reveals the Adaptive Role of the Epigenome in Three Deep-Sea Polychaetes.</title>
        <authorList>
            <person name="Perez M."/>
            <person name="Aroh O."/>
            <person name="Sun Y."/>
            <person name="Lan Y."/>
            <person name="Juniper S.K."/>
            <person name="Young C.R."/>
            <person name="Angers B."/>
            <person name="Qian P.Y."/>
        </authorList>
    </citation>
    <scope>NUCLEOTIDE SEQUENCE</scope>
    <source>
        <strain evidence="2">R07B-5</strain>
    </source>
</reference>
<evidence type="ECO:0000256" key="1">
    <source>
        <dbReference type="SAM" id="MobiDB-lite"/>
    </source>
</evidence>
<proteinExistence type="predicted"/>
<sequence>MRALQMAMTNDTRGQSHDMNGARDDIKPSRRSVTINDTMSRFSSVSSKSRTQPSAEQAQRIAKIFSQRFA</sequence>
<dbReference type="Proteomes" id="UP001209878">
    <property type="component" value="Unassembled WGS sequence"/>
</dbReference>
<gene>
    <name evidence="2" type="ORF">NP493_643g03049</name>
</gene>
<organism evidence="2 3">
    <name type="scientific">Ridgeia piscesae</name>
    <name type="common">Tubeworm</name>
    <dbReference type="NCBI Taxonomy" id="27915"/>
    <lineage>
        <taxon>Eukaryota</taxon>
        <taxon>Metazoa</taxon>
        <taxon>Spiralia</taxon>
        <taxon>Lophotrochozoa</taxon>
        <taxon>Annelida</taxon>
        <taxon>Polychaeta</taxon>
        <taxon>Sedentaria</taxon>
        <taxon>Canalipalpata</taxon>
        <taxon>Sabellida</taxon>
        <taxon>Siboglinidae</taxon>
        <taxon>Ridgeia</taxon>
    </lineage>
</organism>
<keyword evidence="3" id="KW-1185">Reference proteome</keyword>
<accession>A0AAD9NRF6</accession>
<evidence type="ECO:0000313" key="2">
    <source>
        <dbReference type="EMBL" id="KAK2176739.1"/>
    </source>
</evidence>